<dbReference type="HOGENOM" id="CLU_117038_0_0_2"/>
<organism evidence="2 3">
    <name type="scientific">Nitrososphaera gargensis (strain Ga9.2)</name>
    <dbReference type="NCBI Taxonomy" id="1237085"/>
    <lineage>
        <taxon>Archaea</taxon>
        <taxon>Nitrososphaerota</taxon>
        <taxon>Nitrososphaeria</taxon>
        <taxon>Nitrososphaerales</taxon>
        <taxon>Nitrososphaeraceae</taxon>
        <taxon>Nitrososphaera</taxon>
    </lineage>
</organism>
<reference evidence="2 3" key="1">
    <citation type="journal article" date="2012" name="Environ. Microbiol.">
        <title>The genome of the ammonia-oxidizing Candidatus Nitrososphaera gargensis: insights into metabolic versatility and environmental adaptations.</title>
        <authorList>
            <person name="Spang A."/>
            <person name="Poehlein A."/>
            <person name="Offre P."/>
            <person name="Zumbragel S."/>
            <person name="Haider S."/>
            <person name="Rychlik N."/>
            <person name="Nowka B."/>
            <person name="Schmeisser C."/>
            <person name="Lebedeva E.V."/>
            <person name="Rattei T."/>
            <person name="Bohm C."/>
            <person name="Schmid M."/>
            <person name="Galushko A."/>
            <person name="Hatzenpichler R."/>
            <person name="Weinmaier T."/>
            <person name="Daniel R."/>
            <person name="Schleper C."/>
            <person name="Spieck E."/>
            <person name="Streit W."/>
            <person name="Wagner M."/>
        </authorList>
    </citation>
    <scope>NUCLEOTIDE SEQUENCE [LARGE SCALE GENOMIC DNA]</scope>
    <source>
        <strain evidence="3">Ga9.2</strain>
    </source>
</reference>
<dbReference type="RefSeq" id="WP_015019487.1">
    <property type="nucleotide sequence ID" value="NC_018719.1"/>
</dbReference>
<keyword evidence="3" id="KW-1185">Reference proteome</keyword>
<protein>
    <submittedName>
        <fullName evidence="2">Uncharacterized protein</fullName>
    </submittedName>
</protein>
<proteinExistence type="predicted"/>
<dbReference type="Proteomes" id="UP000008037">
    <property type="component" value="Chromosome"/>
</dbReference>
<evidence type="ECO:0000313" key="2">
    <source>
        <dbReference type="EMBL" id="AFU58952.1"/>
    </source>
</evidence>
<accession>K0IKI2</accession>
<dbReference type="AlphaFoldDB" id="K0IKI2"/>
<evidence type="ECO:0000313" key="3">
    <source>
        <dbReference type="Proteomes" id="UP000008037"/>
    </source>
</evidence>
<feature type="transmembrane region" description="Helical" evidence="1">
    <location>
        <begin position="69"/>
        <end position="92"/>
    </location>
</feature>
<evidence type="ECO:0000256" key="1">
    <source>
        <dbReference type="SAM" id="Phobius"/>
    </source>
</evidence>
<feature type="transmembrane region" description="Helical" evidence="1">
    <location>
        <begin position="104"/>
        <end position="127"/>
    </location>
</feature>
<dbReference type="EMBL" id="CP002408">
    <property type="protein sequence ID" value="AFU58952.1"/>
    <property type="molecule type" value="Genomic_DNA"/>
</dbReference>
<feature type="transmembrane region" description="Helical" evidence="1">
    <location>
        <begin position="159"/>
        <end position="181"/>
    </location>
</feature>
<gene>
    <name evidence="2" type="ordered locus">Ngar_c20200</name>
</gene>
<sequence length="202" mass="21010">MKAGPTRGGEFGIASKGNTWARRFMAAAIIQGAIVVGLTVFLVLGQISILNPEVSRVIASGGAGTWFTFGYLSYILVGVIGVAVSSAFYHYLAGNFKRSANALAWVHLILMNVGTSATAGMMMYAGYQGGAAMLPTAIGGRGFDAQQAHSIMAPFVEPIAGSILAILVGVIAGGAGFLIAYRRAQRFAETSPTSRRDETEAA</sequence>
<feature type="transmembrane region" description="Helical" evidence="1">
    <location>
        <begin position="24"/>
        <end position="49"/>
    </location>
</feature>
<keyword evidence="1" id="KW-0472">Membrane</keyword>
<dbReference type="KEGG" id="nga:Ngar_c20200"/>
<keyword evidence="1" id="KW-0812">Transmembrane</keyword>
<dbReference type="GeneID" id="13795883"/>
<name>K0IKI2_NITGG</name>
<keyword evidence="1" id="KW-1133">Transmembrane helix</keyword>
<dbReference type="InParanoid" id="K0IKI2"/>
<dbReference type="STRING" id="1237085.Ngar_c20200"/>
<dbReference type="BioCyc" id="CNIT1237085:G1324-2018-MONOMER"/>